<dbReference type="AlphaFoldDB" id="B2AS54"/>
<reference evidence="1 3" key="1">
    <citation type="journal article" date="2008" name="Genome Biol.">
        <title>The genome sequence of the model ascomycete fungus Podospora anserina.</title>
        <authorList>
            <person name="Espagne E."/>
            <person name="Lespinet O."/>
            <person name="Malagnac F."/>
            <person name="Da Silva C."/>
            <person name="Jaillon O."/>
            <person name="Porcel B.M."/>
            <person name="Couloux A."/>
            <person name="Aury J.-M."/>
            <person name="Segurens B."/>
            <person name="Poulain J."/>
            <person name="Anthouard V."/>
            <person name="Grossetete S."/>
            <person name="Khalili H."/>
            <person name="Coppin E."/>
            <person name="Dequard-Chablat M."/>
            <person name="Picard M."/>
            <person name="Contamine V."/>
            <person name="Arnaise S."/>
            <person name="Bourdais A."/>
            <person name="Berteaux-Lecellier V."/>
            <person name="Gautheret D."/>
            <person name="de Vries R.P."/>
            <person name="Battaglia E."/>
            <person name="Coutinho P.M."/>
            <person name="Danchin E.G.J."/>
            <person name="Henrissat B."/>
            <person name="El Khoury R."/>
            <person name="Sainsard-Chanet A."/>
            <person name="Boivin A."/>
            <person name="Pinan-Lucarre B."/>
            <person name="Sellem C.H."/>
            <person name="Debuchy R."/>
            <person name="Wincker P."/>
            <person name="Weissenbach J."/>
            <person name="Silar P."/>
        </authorList>
    </citation>
    <scope>NUCLEOTIDE SEQUENCE [LARGE SCALE GENOMIC DNA]</scope>
    <source>
        <strain evidence="3">S / ATCC MYA-4624 / DSM 980 / FGSC 10383</strain>
        <strain evidence="1">S mat+</strain>
    </source>
</reference>
<name>B2AS54_PODAN</name>
<dbReference type="EMBL" id="CU633897">
    <property type="protein sequence ID" value="CAP67227.1"/>
    <property type="molecule type" value="Genomic_DNA"/>
</dbReference>
<accession>B2AS54</accession>
<reference evidence="3" key="3">
    <citation type="journal article" date="2014" name="Genetics">
        <title>Maintaining two mating types: Structure of the mating type locus and its role in heterokaryosis in Podospora anserina.</title>
        <authorList>
            <person name="Grognet P."/>
            <person name="Bidard F."/>
            <person name="Kuchly C."/>
            <person name="Tong L.C.H."/>
            <person name="Coppin E."/>
            <person name="Benkhali J.A."/>
            <person name="Couloux A."/>
            <person name="Wincker P."/>
            <person name="Debuchy R."/>
            <person name="Silar P."/>
        </authorList>
    </citation>
    <scope>GENOME REANNOTATION</scope>
    <source>
        <strain evidence="3">S / ATCC MYA-4624 / DSM 980 / FGSC 10383</strain>
    </source>
</reference>
<dbReference type="EMBL" id="FO904936">
    <property type="protein sequence ID" value="CDP24638.1"/>
    <property type="molecule type" value="Genomic_DNA"/>
</dbReference>
<dbReference type="GeneID" id="6190776"/>
<dbReference type="Proteomes" id="UP000001197">
    <property type="component" value="Chromosome 1"/>
</dbReference>
<evidence type="ECO:0000313" key="3">
    <source>
        <dbReference type="Proteomes" id="UP000001197"/>
    </source>
</evidence>
<dbReference type="VEuPathDB" id="FungiDB:PODANS_1_22375"/>
<dbReference type="HOGENOM" id="CLU_1826090_0_0_1"/>
<dbReference type="RefSeq" id="XP_001906556.1">
    <property type="nucleotide sequence ID" value="XM_001906521.1"/>
</dbReference>
<protein>
    <submittedName>
        <fullName evidence="1">Podospora anserina S mat+ genomic DNA chromosome 1, supercontig 6</fullName>
    </submittedName>
</protein>
<proteinExistence type="predicted"/>
<reference evidence="2" key="4">
    <citation type="submission" date="2015-04" db="EMBL/GenBank/DDBJ databases">
        <title>Maintaining two mating types: Structure of the mating type locus and its role in heterokaryosis in Podospora anserina.</title>
        <authorList>
            <person name="Grognet P."/>
            <person name="Bidard F."/>
            <person name="Kuchly C."/>
            <person name="Chan Ho Tong L."/>
            <person name="Coppin E."/>
            <person name="Ait Benkhali J."/>
            <person name="Couloux A."/>
            <person name="Wincker P."/>
            <person name="Debuchy R."/>
            <person name="Silar P."/>
        </authorList>
    </citation>
    <scope>NUCLEOTIDE SEQUENCE</scope>
</reference>
<gene>
    <name evidence="1" type="ORF">PODANS_1_22375</name>
</gene>
<sequence>MTPPPVVGLVHNQAAATSLSIVVAMTIGIRQVTQNNVILSFRTTEESNMRIILSCSYKHRKIGQAYRGCHRPPVRGGSTFSKTSVIVYVDDVATTNGKKDCCPIVGSNARQGKDEDVVRPLRGKRHKINTSALTKRLKDHY</sequence>
<dbReference type="KEGG" id="pan:PODANSg3589"/>
<evidence type="ECO:0000313" key="1">
    <source>
        <dbReference type="EMBL" id="CAP67227.1"/>
    </source>
</evidence>
<keyword evidence="3" id="KW-1185">Reference proteome</keyword>
<organism evidence="1">
    <name type="scientific">Podospora anserina (strain S / ATCC MYA-4624 / DSM 980 / FGSC 10383)</name>
    <name type="common">Pleurage anserina</name>
    <dbReference type="NCBI Taxonomy" id="515849"/>
    <lineage>
        <taxon>Eukaryota</taxon>
        <taxon>Fungi</taxon>
        <taxon>Dikarya</taxon>
        <taxon>Ascomycota</taxon>
        <taxon>Pezizomycotina</taxon>
        <taxon>Sordariomycetes</taxon>
        <taxon>Sordariomycetidae</taxon>
        <taxon>Sordariales</taxon>
        <taxon>Podosporaceae</taxon>
        <taxon>Podospora</taxon>
        <taxon>Podospora anserina</taxon>
    </lineage>
</organism>
<evidence type="ECO:0000313" key="2">
    <source>
        <dbReference type="EMBL" id="CDP24638.1"/>
    </source>
</evidence>
<reference evidence="1" key="2">
    <citation type="submission" date="2008-07" db="EMBL/GenBank/DDBJ databases">
        <authorList>
            <person name="Genoscope - CEA"/>
        </authorList>
    </citation>
    <scope>NUCLEOTIDE SEQUENCE</scope>
    <source>
        <strain evidence="1">S mat+</strain>
    </source>
</reference>